<feature type="domain" description="AB hydrolase-1" evidence="1">
    <location>
        <begin position="30"/>
        <end position="267"/>
    </location>
</feature>
<evidence type="ECO:0000313" key="2">
    <source>
        <dbReference type="EMBL" id="KAE9397386.1"/>
    </source>
</evidence>
<sequence>MARPTLLTLPDGASLAYELLGSMWLGHREPIVLIGGVSSLRGDWDRLAKPLAQTRPVLIYDHRGIGDSSYSTPASDDEITVELMARDLLFLLQSLKFTEVALCGFSMGGTVTQQLLLLPYLPSNPVALPFKITHVLLTGTFHIMWEEKGYGIKLDTTPVTKWPLTDEEKKTRARPALEGTFDPVWVADPANQERLNWWLDRQIIGRPLRTIIKQSRAVTRSRMKLSGYEQIPPTTQFLIIHGEKDSIVPFSSGKKLLQVIPQARFVQTGSQPGEVPNLAFGHHWWEYFDIEVWLNVVETFLSQENQLHGRL</sequence>
<dbReference type="InterPro" id="IPR000073">
    <property type="entry name" value="AB_hydrolase_1"/>
</dbReference>
<evidence type="ECO:0000259" key="1">
    <source>
        <dbReference type="Pfam" id="PF00561"/>
    </source>
</evidence>
<gene>
    <name evidence="2" type="ORF">BT96DRAFT_884053</name>
</gene>
<dbReference type="EMBL" id="ML769498">
    <property type="protein sequence ID" value="KAE9397386.1"/>
    <property type="molecule type" value="Genomic_DNA"/>
</dbReference>
<dbReference type="Proteomes" id="UP000799118">
    <property type="component" value="Unassembled WGS sequence"/>
</dbReference>
<dbReference type="InterPro" id="IPR029058">
    <property type="entry name" value="AB_hydrolase_fold"/>
</dbReference>
<evidence type="ECO:0000313" key="3">
    <source>
        <dbReference type="Proteomes" id="UP000799118"/>
    </source>
</evidence>
<dbReference type="SUPFAM" id="SSF53474">
    <property type="entry name" value="alpha/beta-Hydrolases"/>
    <property type="match status" value="1"/>
</dbReference>
<dbReference type="OrthoDB" id="8119704at2759"/>
<keyword evidence="3" id="KW-1185">Reference proteome</keyword>
<dbReference type="AlphaFoldDB" id="A0A6A4HH91"/>
<dbReference type="PANTHER" id="PTHR43433:SF5">
    <property type="entry name" value="AB HYDROLASE-1 DOMAIN-CONTAINING PROTEIN"/>
    <property type="match status" value="1"/>
</dbReference>
<reference evidence="2" key="1">
    <citation type="journal article" date="2019" name="Environ. Microbiol.">
        <title>Fungal ecological strategies reflected in gene transcription - a case study of two litter decomposers.</title>
        <authorList>
            <person name="Barbi F."/>
            <person name="Kohler A."/>
            <person name="Barry K."/>
            <person name="Baskaran P."/>
            <person name="Daum C."/>
            <person name="Fauchery L."/>
            <person name="Ihrmark K."/>
            <person name="Kuo A."/>
            <person name="LaButti K."/>
            <person name="Lipzen A."/>
            <person name="Morin E."/>
            <person name="Grigoriev I.V."/>
            <person name="Henrissat B."/>
            <person name="Lindahl B."/>
            <person name="Martin F."/>
        </authorList>
    </citation>
    <scope>NUCLEOTIDE SEQUENCE</scope>
    <source>
        <strain evidence="2">JB14</strain>
    </source>
</reference>
<dbReference type="Pfam" id="PF00561">
    <property type="entry name" value="Abhydrolase_1"/>
    <property type="match status" value="1"/>
</dbReference>
<dbReference type="PANTHER" id="PTHR43433">
    <property type="entry name" value="HYDROLASE, ALPHA/BETA FOLD FAMILY PROTEIN"/>
    <property type="match status" value="1"/>
</dbReference>
<dbReference type="Gene3D" id="3.40.50.1820">
    <property type="entry name" value="alpha/beta hydrolase"/>
    <property type="match status" value="1"/>
</dbReference>
<accession>A0A6A4HH91</accession>
<dbReference type="InterPro" id="IPR050471">
    <property type="entry name" value="AB_hydrolase"/>
</dbReference>
<proteinExistence type="predicted"/>
<name>A0A6A4HH91_9AGAR</name>
<protein>
    <submittedName>
        <fullName evidence="2">Alpha/beta-hydrolase</fullName>
    </submittedName>
</protein>
<organism evidence="2 3">
    <name type="scientific">Gymnopus androsaceus JB14</name>
    <dbReference type="NCBI Taxonomy" id="1447944"/>
    <lineage>
        <taxon>Eukaryota</taxon>
        <taxon>Fungi</taxon>
        <taxon>Dikarya</taxon>
        <taxon>Basidiomycota</taxon>
        <taxon>Agaricomycotina</taxon>
        <taxon>Agaricomycetes</taxon>
        <taxon>Agaricomycetidae</taxon>
        <taxon>Agaricales</taxon>
        <taxon>Marasmiineae</taxon>
        <taxon>Omphalotaceae</taxon>
        <taxon>Gymnopus</taxon>
    </lineage>
</organism>